<reference evidence="4" key="1">
    <citation type="submission" date="2015-08" db="EMBL/GenBank/DDBJ databases">
        <title>Genome sequencing project for genomic taxonomy and phylogenomics of Bacillus-like bacteria.</title>
        <authorList>
            <person name="Liu B."/>
            <person name="Wang J."/>
            <person name="Zhu Y."/>
            <person name="Liu G."/>
            <person name="Chen Q."/>
            <person name="Chen Z."/>
            <person name="Lan J."/>
            <person name="Che J."/>
            <person name="Ge C."/>
            <person name="Shi H."/>
            <person name="Pan Z."/>
            <person name="Liu X."/>
        </authorList>
    </citation>
    <scope>NUCLEOTIDE SEQUENCE [LARGE SCALE GENOMIC DNA]</scope>
    <source>
        <strain evidence="4">FJAT-4402</strain>
    </source>
</reference>
<dbReference type="PATRIC" id="fig|1441095.3.peg.3899"/>
<dbReference type="Pfam" id="PF07435">
    <property type="entry name" value="YycH"/>
    <property type="match status" value="1"/>
</dbReference>
<protein>
    <recommendedName>
        <fullName evidence="2">Regulatory protein YycH domain-containing protein</fullName>
    </recommendedName>
</protein>
<dbReference type="CDD" id="cd15787">
    <property type="entry name" value="YycH_N"/>
    <property type="match status" value="1"/>
</dbReference>
<feature type="transmembrane region" description="Helical" evidence="1">
    <location>
        <begin position="9"/>
        <end position="26"/>
    </location>
</feature>
<dbReference type="Gene3D" id="3.10.450.310">
    <property type="match status" value="1"/>
</dbReference>
<dbReference type="EMBL" id="CP012600">
    <property type="protein sequence ID" value="ALC83173.1"/>
    <property type="molecule type" value="Genomic_DNA"/>
</dbReference>
<dbReference type="STRING" id="1441095.AM592_17570"/>
<proteinExistence type="predicted"/>
<evidence type="ECO:0000313" key="3">
    <source>
        <dbReference type="EMBL" id="ALC83173.1"/>
    </source>
</evidence>
<dbReference type="Proteomes" id="UP000067625">
    <property type="component" value="Chromosome"/>
</dbReference>
<keyword evidence="1" id="KW-0812">Transmembrane</keyword>
<feature type="domain" description="Regulatory protein YycH" evidence="2">
    <location>
        <begin position="4"/>
        <end position="438"/>
    </location>
</feature>
<keyword evidence="4" id="KW-1185">Reference proteome</keyword>
<name>A0A0M4FT59_9BACI</name>
<reference evidence="3 4" key="2">
    <citation type="journal article" date="2016" name="Int. J. Syst. Evol. Microbiol.">
        <title>Bacillus gobiensis sp. nov., isolated from a soil sample.</title>
        <authorList>
            <person name="Liu B."/>
            <person name="Liu G.H."/>
            <person name="Cetin S."/>
            <person name="Schumann P."/>
            <person name="Pan Z.Z."/>
            <person name="Chen Q.Q."/>
        </authorList>
    </citation>
    <scope>NUCLEOTIDE SEQUENCE [LARGE SCALE GENOMIC DNA]</scope>
    <source>
        <strain evidence="3 4">FJAT-4402</strain>
    </source>
</reference>
<dbReference type="InterPro" id="IPR042274">
    <property type="entry name" value="YycH/YycI_2"/>
</dbReference>
<evidence type="ECO:0000313" key="4">
    <source>
        <dbReference type="Proteomes" id="UP000067625"/>
    </source>
</evidence>
<gene>
    <name evidence="3" type="ORF">AM592_17570</name>
</gene>
<evidence type="ECO:0000256" key="1">
    <source>
        <dbReference type="SAM" id="Phobius"/>
    </source>
</evidence>
<evidence type="ECO:0000259" key="2">
    <source>
        <dbReference type="Pfam" id="PF07435"/>
    </source>
</evidence>
<sequence length="452" mass="52876">MNRETLKSYFLIFLILVSCFFTYNIWTYQPLNQATGSESETSEKEVISTEKRDLSDLVRPNQMFFHNNGLHYGLNQSDDFDKVWEKIRKWNVTNTRNISESMNQDDINFPSWLYGEDGSTKLVLSFSDELPIDLFRSLFQWTDESYEAKSFDQIVIPSLSYDSNKRIYLVSSSQQVVIEATVEAADFQNLMAEVDNNKQNYPTYFTEDLEQKQKQFFLPNQPLHMDRKLFATKNYSSETFKSALFDNLKYVKQESGFNKTLFTDGIKLLQIIPSQKQLQFQNRKITPTTTLPSAQLIRRSLEYLNSHGGWTDNYQFFYMTDRQEVYFNMEMDHVPVLNNPDNSYGIPSIELQWSNEELWDYKRPTFSLDDIPLETNDTEIMSGSELVKWLKDQSMYKFDDIDQITPAYMLSPSEQDRYVVATPVWSLVLKNGQIVLLTENLMNEKGEGSGVE</sequence>
<dbReference type="InterPro" id="IPR009996">
    <property type="entry name" value="YycH"/>
</dbReference>
<dbReference type="AlphaFoldDB" id="A0A0M4FT59"/>
<dbReference type="PROSITE" id="PS51257">
    <property type="entry name" value="PROKAR_LIPOPROTEIN"/>
    <property type="match status" value="1"/>
</dbReference>
<dbReference type="OrthoDB" id="2382185at2"/>
<accession>A0A0M4FT59</accession>
<dbReference type="Gene3D" id="3.30.310.160">
    <property type="entry name" value="YycH protein, domain 2"/>
    <property type="match status" value="1"/>
</dbReference>
<dbReference type="RefSeq" id="WP_053605010.1">
    <property type="nucleotide sequence ID" value="NZ_CP012600.1"/>
</dbReference>
<keyword evidence="1" id="KW-1133">Transmembrane helix</keyword>
<organism evidence="3 4">
    <name type="scientific">Bacillus gobiensis</name>
    <dbReference type="NCBI Taxonomy" id="1441095"/>
    <lineage>
        <taxon>Bacteria</taxon>
        <taxon>Bacillati</taxon>
        <taxon>Bacillota</taxon>
        <taxon>Bacilli</taxon>
        <taxon>Bacillales</taxon>
        <taxon>Bacillaceae</taxon>
        <taxon>Bacillus</taxon>
    </lineage>
</organism>
<keyword evidence="1" id="KW-0472">Membrane</keyword>